<accession>A0ACB9SWC0</accession>
<evidence type="ECO:0000313" key="1">
    <source>
        <dbReference type="EMBL" id="KAI4458827.1"/>
    </source>
</evidence>
<reference evidence="1" key="1">
    <citation type="submission" date="2022-04" db="EMBL/GenBank/DDBJ databases">
        <title>Chromosome-scale genome assembly of Holotrichia oblita Faldermann.</title>
        <authorList>
            <person name="Rongchong L."/>
        </authorList>
    </citation>
    <scope>NUCLEOTIDE SEQUENCE</scope>
    <source>
        <strain evidence="1">81SQS9</strain>
    </source>
</reference>
<organism evidence="1 2">
    <name type="scientific">Holotrichia oblita</name>
    <name type="common">Chafer beetle</name>
    <dbReference type="NCBI Taxonomy" id="644536"/>
    <lineage>
        <taxon>Eukaryota</taxon>
        <taxon>Metazoa</taxon>
        <taxon>Ecdysozoa</taxon>
        <taxon>Arthropoda</taxon>
        <taxon>Hexapoda</taxon>
        <taxon>Insecta</taxon>
        <taxon>Pterygota</taxon>
        <taxon>Neoptera</taxon>
        <taxon>Endopterygota</taxon>
        <taxon>Coleoptera</taxon>
        <taxon>Polyphaga</taxon>
        <taxon>Scarabaeiformia</taxon>
        <taxon>Scarabaeidae</taxon>
        <taxon>Melolonthinae</taxon>
        <taxon>Holotrichia</taxon>
    </lineage>
</organism>
<dbReference type="Proteomes" id="UP001056778">
    <property type="component" value="Chromosome 7"/>
</dbReference>
<comment type="caution">
    <text evidence="1">The sequence shown here is derived from an EMBL/GenBank/DDBJ whole genome shotgun (WGS) entry which is preliminary data.</text>
</comment>
<sequence length="432" mass="49503">MSRPQQDVDELFEIRNYFHIGNYQQCINEAQKLRKPSSPEIAVERDIFMYRSYMAQNKYLVVLDDIKPSSAEKLQPLKLLAEYLSNKSRRDAIVTQLDQKLSASANVDNEVWILVAAIIYQRENNFETAYRLLHTIESLDAMAMILDILLKINRVDLAMTKLAEMREKDDDATLTQLAQAWVFCASGKDDLRNAYYIYQDLIDKYGATPLLLNGQAVTYIAQGKMDEAETALLEAFDKDPNYADTLVNLIVLSQITAKNTEVASRYLAQLKDSHPDHPFLKERDLKEREFENICKQYSPSVGRVKVKGVKKLTVEELAILLAEDSSESYIQSETSSDTSNIQEVLTDNETVVPVMHPTDTDDAILWKDDVSRKNILFNDQQRLLKNVEGDEPIDYFNFLYNDICEHIITGTNKYAEQTFLSKDLSEKARITC</sequence>
<protein>
    <submittedName>
        <fullName evidence="1">Coatomer subunit epsilon</fullName>
    </submittedName>
</protein>
<name>A0ACB9SWC0_HOLOL</name>
<gene>
    <name evidence="1" type="ORF">MML48_7g00006825</name>
</gene>
<keyword evidence="2" id="KW-1185">Reference proteome</keyword>
<proteinExistence type="predicted"/>
<dbReference type="EMBL" id="CM043021">
    <property type="protein sequence ID" value="KAI4458827.1"/>
    <property type="molecule type" value="Genomic_DNA"/>
</dbReference>
<evidence type="ECO:0000313" key="2">
    <source>
        <dbReference type="Proteomes" id="UP001056778"/>
    </source>
</evidence>